<reference evidence="4 5" key="1">
    <citation type="submission" date="2012-02" db="EMBL/GenBank/DDBJ databases">
        <title>Complete genome sequence of Caldilinea aerophila DSM 14535 (= NBRC 102666).</title>
        <authorList>
            <person name="Oguchi A."/>
            <person name="Hosoyama A."/>
            <person name="Sekine M."/>
            <person name="Fukai R."/>
            <person name="Kato Y."/>
            <person name="Nakamura S."/>
            <person name="Hanada S."/>
            <person name="Yamazaki S."/>
            <person name="Fujita N."/>
        </authorList>
    </citation>
    <scope>NUCLEOTIDE SEQUENCE [LARGE SCALE GENOMIC DNA]</scope>
    <source>
        <strain evidence="5">DSM 14535 / JCM 11387 / NBRC 104270 / STL-6-O1</strain>
    </source>
</reference>
<evidence type="ECO:0000259" key="2">
    <source>
        <dbReference type="Pfam" id="PF01408"/>
    </source>
</evidence>
<evidence type="ECO:0000259" key="3">
    <source>
        <dbReference type="Pfam" id="PF22725"/>
    </source>
</evidence>
<evidence type="ECO:0000256" key="1">
    <source>
        <dbReference type="SAM" id="MobiDB-lite"/>
    </source>
</evidence>
<dbReference type="PATRIC" id="fig|926550.5.peg.2854"/>
<gene>
    <name evidence="4" type="ordered locus">CLDAP_26180</name>
</gene>
<proteinExistence type="predicted"/>
<dbReference type="SUPFAM" id="SSF55347">
    <property type="entry name" value="Glyceraldehyde-3-phosphate dehydrogenase-like, C-terminal domain"/>
    <property type="match status" value="1"/>
</dbReference>
<feature type="domain" description="Gfo/Idh/MocA-like oxidoreductase N-terminal" evidence="2">
    <location>
        <begin position="13"/>
        <end position="142"/>
    </location>
</feature>
<dbReference type="InterPro" id="IPR055170">
    <property type="entry name" value="GFO_IDH_MocA-like_dom"/>
</dbReference>
<dbReference type="PANTHER" id="PTHR43708:SF3">
    <property type="entry name" value="OXIDOREDUCTASE"/>
    <property type="match status" value="1"/>
</dbReference>
<dbReference type="Gene3D" id="3.40.50.720">
    <property type="entry name" value="NAD(P)-binding Rossmann-like Domain"/>
    <property type="match status" value="1"/>
</dbReference>
<dbReference type="eggNOG" id="COG0673">
    <property type="taxonomic scope" value="Bacteria"/>
</dbReference>
<dbReference type="SUPFAM" id="SSF51735">
    <property type="entry name" value="NAD(P)-binding Rossmann-fold domains"/>
    <property type="match status" value="1"/>
</dbReference>
<dbReference type="Pfam" id="PF22725">
    <property type="entry name" value="GFO_IDH_MocA_C3"/>
    <property type="match status" value="1"/>
</dbReference>
<evidence type="ECO:0000313" key="4">
    <source>
        <dbReference type="EMBL" id="BAM00658.1"/>
    </source>
</evidence>
<sequence>MRAATVQSHRPLRLGVVGGGPGSNIGETHRQAARLDRRYELVAGVFASDPERSRAFAATLGIEHDRRYATWQEMAFQEAQRSDGIEVVSIMTPNNSHYAVAKAFLEQGIDVICDKPLTTDLEQALELWQIVKEKGLIFGVTYNYSGYPMVRQARAMVQAGELGAIRLVQVEHASGWASRLLEAEGHKQAVWRTTPAIAGKSTVIGDLGTHAHHLARYVTGLEISELSAELSTLVPGRRTDDNAHVKLRFENGARGLMWVSMAATGHLHGLRIRIYGEKGSLEWIQERPDELIVRPLNGPSQTLARGASYLAPAAQRVTRLWPGHPEGFIDAFANLYTDIADAILARRDGVKVDPLAYTFPTVEDGVLGIKFIEAAVESNAQGGRWVNTRLP</sequence>
<dbReference type="Pfam" id="PF01408">
    <property type="entry name" value="GFO_IDH_MocA"/>
    <property type="match status" value="1"/>
</dbReference>
<protein>
    <submittedName>
        <fullName evidence="4">Putative oxidoreductase</fullName>
    </submittedName>
</protein>
<dbReference type="KEGG" id="cap:CLDAP_26180"/>
<evidence type="ECO:0000313" key="5">
    <source>
        <dbReference type="Proteomes" id="UP000007880"/>
    </source>
</evidence>
<dbReference type="RefSeq" id="WP_014433887.1">
    <property type="nucleotide sequence ID" value="NC_017079.1"/>
</dbReference>
<dbReference type="STRING" id="926550.CLDAP_26180"/>
<dbReference type="AlphaFoldDB" id="I0I5X0"/>
<feature type="domain" description="GFO/IDH/MocA-like oxidoreductase" evidence="3">
    <location>
        <begin position="150"/>
        <end position="282"/>
    </location>
</feature>
<dbReference type="EMBL" id="AP012337">
    <property type="protein sequence ID" value="BAM00658.1"/>
    <property type="molecule type" value="Genomic_DNA"/>
</dbReference>
<dbReference type="OrthoDB" id="9815825at2"/>
<organism evidence="4 5">
    <name type="scientific">Caldilinea aerophila (strain DSM 14535 / JCM 11387 / NBRC 104270 / STL-6-O1)</name>
    <dbReference type="NCBI Taxonomy" id="926550"/>
    <lineage>
        <taxon>Bacteria</taxon>
        <taxon>Bacillati</taxon>
        <taxon>Chloroflexota</taxon>
        <taxon>Caldilineae</taxon>
        <taxon>Caldilineales</taxon>
        <taxon>Caldilineaceae</taxon>
        <taxon>Caldilinea</taxon>
    </lineage>
</organism>
<dbReference type="HOGENOM" id="CLU_023194_17_1_0"/>
<dbReference type="InterPro" id="IPR051317">
    <property type="entry name" value="Gfo/Idh/MocA_oxidoreduct"/>
</dbReference>
<dbReference type="Gene3D" id="3.30.360.10">
    <property type="entry name" value="Dihydrodipicolinate Reductase, domain 2"/>
    <property type="match status" value="1"/>
</dbReference>
<keyword evidence="5" id="KW-1185">Reference proteome</keyword>
<dbReference type="InterPro" id="IPR000683">
    <property type="entry name" value="Gfo/Idh/MocA-like_OxRdtase_N"/>
</dbReference>
<dbReference type="GO" id="GO:0000166">
    <property type="term" value="F:nucleotide binding"/>
    <property type="evidence" value="ECO:0007669"/>
    <property type="project" value="InterPro"/>
</dbReference>
<feature type="region of interest" description="Disordered" evidence="1">
    <location>
        <begin position="1"/>
        <end position="25"/>
    </location>
</feature>
<accession>I0I5X0</accession>
<dbReference type="Proteomes" id="UP000007880">
    <property type="component" value="Chromosome"/>
</dbReference>
<dbReference type="InterPro" id="IPR036291">
    <property type="entry name" value="NAD(P)-bd_dom_sf"/>
</dbReference>
<dbReference type="PANTHER" id="PTHR43708">
    <property type="entry name" value="CONSERVED EXPRESSED OXIDOREDUCTASE (EUROFUNG)"/>
    <property type="match status" value="1"/>
</dbReference>
<name>I0I5X0_CALAS</name>